<feature type="domain" description="EamA" evidence="6">
    <location>
        <begin position="146"/>
        <end position="276"/>
    </location>
</feature>
<feature type="transmembrane region" description="Helical" evidence="5">
    <location>
        <begin position="234"/>
        <end position="253"/>
    </location>
</feature>
<dbReference type="InterPro" id="IPR050638">
    <property type="entry name" value="AA-Vitamin_Transporters"/>
</dbReference>
<feature type="domain" description="EamA" evidence="6">
    <location>
        <begin position="3"/>
        <end position="135"/>
    </location>
</feature>
<feature type="transmembrane region" description="Helical" evidence="5">
    <location>
        <begin position="95"/>
        <end position="112"/>
    </location>
</feature>
<comment type="caution">
    <text evidence="7">The sequence shown here is derived from an EMBL/GenBank/DDBJ whole genome shotgun (WGS) entry which is preliminary data.</text>
</comment>
<feature type="transmembrane region" description="Helical" evidence="5">
    <location>
        <begin position="36"/>
        <end position="55"/>
    </location>
</feature>
<evidence type="ECO:0000256" key="4">
    <source>
        <dbReference type="ARBA" id="ARBA00023136"/>
    </source>
</evidence>
<dbReference type="EMBL" id="JBHRTK010000004">
    <property type="protein sequence ID" value="MFC3205449.1"/>
    <property type="molecule type" value="Genomic_DNA"/>
</dbReference>
<dbReference type="SUPFAM" id="SSF103481">
    <property type="entry name" value="Multidrug resistance efflux transporter EmrE"/>
    <property type="match status" value="2"/>
</dbReference>
<feature type="transmembrane region" description="Helical" evidence="5">
    <location>
        <begin position="176"/>
        <end position="197"/>
    </location>
</feature>
<proteinExistence type="predicted"/>
<protein>
    <submittedName>
        <fullName evidence="7">DMT family transporter</fullName>
    </submittedName>
</protein>
<keyword evidence="3 5" id="KW-1133">Transmembrane helix</keyword>
<feature type="transmembrane region" description="Helical" evidence="5">
    <location>
        <begin position="67"/>
        <end position="89"/>
    </location>
</feature>
<keyword evidence="8" id="KW-1185">Reference proteome</keyword>
<sequence>MRTALLTTIAMLAFATNSILARHALSDDAIDPLAFTGIRLVSGAAVLALIVFIRARAETRPMGALKGSWSGAAALLLYAVAFSVAYVMIGAGPGALILFASVQISMIAWAIVKGDRPAFLEWTGMGIAIIALAYLVSPGLTAPPLAGALLMAVAGASWGAYSLIGRGSHSPLADTAGNFIRCVPIGIAAILAGVAYSRPTTEGLAYALASGAIASGLGYIIWYGVLPHLTRTTAAVVQLTVPAIAALGGVVFIGEPLTVRLLVAMAGIIGGVTITLLATDHRRRRRAGQMGVTG</sequence>
<feature type="transmembrane region" description="Helical" evidence="5">
    <location>
        <begin position="203"/>
        <end position="222"/>
    </location>
</feature>
<evidence type="ECO:0000313" key="8">
    <source>
        <dbReference type="Proteomes" id="UP001595583"/>
    </source>
</evidence>
<evidence type="ECO:0000256" key="3">
    <source>
        <dbReference type="ARBA" id="ARBA00022989"/>
    </source>
</evidence>
<name>A0ABV7K5A4_9HYPH</name>
<evidence type="ECO:0000256" key="5">
    <source>
        <dbReference type="SAM" id="Phobius"/>
    </source>
</evidence>
<evidence type="ECO:0000256" key="1">
    <source>
        <dbReference type="ARBA" id="ARBA00004141"/>
    </source>
</evidence>
<accession>A0ABV7K5A4</accession>
<keyword evidence="2 5" id="KW-0812">Transmembrane</keyword>
<evidence type="ECO:0000256" key="2">
    <source>
        <dbReference type="ARBA" id="ARBA00022692"/>
    </source>
</evidence>
<dbReference type="Pfam" id="PF00892">
    <property type="entry name" value="EamA"/>
    <property type="match status" value="2"/>
</dbReference>
<dbReference type="PANTHER" id="PTHR32322">
    <property type="entry name" value="INNER MEMBRANE TRANSPORTER"/>
    <property type="match status" value="1"/>
</dbReference>
<keyword evidence="4 5" id="KW-0472">Membrane</keyword>
<dbReference type="Proteomes" id="UP001595583">
    <property type="component" value="Unassembled WGS sequence"/>
</dbReference>
<evidence type="ECO:0000313" key="7">
    <source>
        <dbReference type="EMBL" id="MFC3205449.1"/>
    </source>
</evidence>
<reference evidence="8" key="1">
    <citation type="journal article" date="2019" name="Int. J. Syst. Evol. Microbiol.">
        <title>The Global Catalogue of Microorganisms (GCM) 10K type strain sequencing project: providing services to taxonomists for standard genome sequencing and annotation.</title>
        <authorList>
            <consortium name="The Broad Institute Genomics Platform"/>
            <consortium name="The Broad Institute Genome Sequencing Center for Infectious Disease"/>
            <person name="Wu L."/>
            <person name="Ma J."/>
        </authorList>
    </citation>
    <scope>NUCLEOTIDE SEQUENCE [LARGE SCALE GENOMIC DNA]</scope>
    <source>
        <strain evidence="8">KCTC 52165</strain>
    </source>
</reference>
<feature type="transmembrane region" description="Helical" evidence="5">
    <location>
        <begin position="142"/>
        <end position="164"/>
    </location>
</feature>
<comment type="subcellular location">
    <subcellularLocation>
        <location evidence="1">Membrane</location>
        <topology evidence="1">Multi-pass membrane protein</topology>
    </subcellularLocation>
</comment>
<organism evidence="7 8">
    <name type="scientific">Aquamicrobium soli</name>
    <dbReference type="NCBI Taxonomy" id="1811518"/>
    <lineage>
        <taxon>Bacteria</taxon>
        <taxon>Pseudomonadati</taxon>
        <taxon>Pseudomonadota</taxon>
        <taxon>Alphaproteobacteria</taxon>
        <taxon>Hyphomicrobiales</taxon>
        <taxon>Phyllobacteriaceae</taxon>
        <taxon>Aquamicrobium</taxon>
    </lineage>
</organism>
<dbReference type="InterPro" id="IPR000620">
    <property type="entry name" value="EamA_dom"/>
</dbReference>
<dbReference type="RefSeq" id="WP_378218925.1">
    <property type="nucleotide sequence ID" value="NZ_JBHRTK010000004.1"/>
</dbReference>
<feature type="transmembrane region" description="Helical" evidence="5">
    <location>
        <begin position="119"/>
        <end position="136"/>
    </location>
</feature>
<dbReference type="InterPro" id="IPR037185">
    <property type="entry name" value="EmrE-like"/>
</dbReference>
<evidence type="ECO:0000259" key="6">
    <source>
        <dbReference type="Pfam" id="PF00892"/>
    </source>
</evidence>
<dbReference type="PANTHER" id="PTHR32322:SF9">
    <property type="entry name" value="AMINO-ACID METABOLITE EFFLUX PUMP-RELATED"/>
    <property type="match status" value="1"/>
</dbReference>
<feature type="transmembrane region" description="Helical" evidence="5">
    <location>
        <begin position="259"/>
        <end position="279"/>
    </location>
</feature>
<gene>
    <name evidence="7" type="ORF">ACFOHJ_04435</name>
</gene>